<dbReference type="AlphaFoldDB" id="A0AAV7GVQ3"/>
<keyword evidence="4" id="KW-1185">Reference proteome</keyword>
<evidence type="ECO:0000259" key="2">
    <source>
        <dbReference type="PROSITE" id="PS50927"/>
    </source>
</evidence>
<proteinExistence type="predicted"/>
<evidence type="ECO:0000313" key="3">
    <source>
        <dbReference type="EMBL" id="KAH0459320.1"/>
    </source>
</evidence>
<name>A0AAV7GVQ3_DENCH</name>
<organism evidence="3 4">
    <name type="scientific">Dendrobium chrysotoxum</name>
    <name type="common">Orchid</name>
    <dbReference type="NCBI Taxonomy" id="161865"/>
    <lineage>
        <taxon>Eukaryota</taxon>
        <taxon>Viridiplantae</taxon>
        <taxon>Streptophyta</taxon>
        <taxon>Embryophyta</taxon>
        <taxon>Tracheophyta</taxon>
        <taxon>Spermatophyta</taxon>
        <taxon>Magnoliopsida</taxon>
        <taxon>Liliopsida</taxon>
        <taxon>Asparagales</taxon>
        <taxon>Orchidaceae</taxon>
        <taxon>Epidendroideae</taxon>
        <taxon>Malaxideae</taxon>
        <taxon>Dendrobiinae</taxon>
        <taxon>Dendrobium</taxon>
    </lineage>
</organism>
<protein>
    <recommendedName>
        <fullName evidence="2">Bulb-type lectin domain-containing protein</fullName>
    </recommendedName>
</protein>
<evidence type="ECO:0000313" key="4">
    <source>
        <dbReference type="Proteomes" id="UP000775213"/>
    </source>
</evidence>
<dbReference type="Gene3D" id="2.90.10.30">
    <property type="match status" value="1"/>
</dbReference>
<keyword evidence="1" id="KW-0732">Signal</keyword>
<dbReference type="GO" id="GO:0051707">
    <property type="term" value="P:response to other organism"/>
    <property type="evidence" value="ECO:0007669"/>
    <property type="project" value="UniProtKB-ARBA"/>
</dbReference>
<feature type="domain" description="Bulb-type lectin" evidence="2">
    <location>
        <begin position="124"/>
        <end position="244"/>
    </location>
</feature>
<dbReference type="Proteomes" id="UP000775213">
    <property type="component" value="Unassembled WGS sequence"/>
</dbReference>
<dbReference type="SUPFAM" id="SSF51110">
    <property type="entry name" value="alpha-D-mannose-specific plant lectins"/>
    <property type="match status" value="2"/>
</dbReference>
<sequence>MRCNGIPQRFKDRRGRYYGVLNLAAVNLVMLSDDEQCKGLGQPILVIITRSFNSDFTSYIYDVCGPPLSAMNFPTLSNLLRATTISQVPLSMEYRLFLLIPLLLLTIITATSTAKPHSNITLNSFLTTTTASARRLSWFSSSGDFAFGFLPLPTNSSLFLLAIWYANLPNTTTTTIIWTPNRNKPVPSNSSVILTSDGQLSLRDPAGTEIWNPGAPAASYAALFDTGNFVLVASNGSILWESFSVPTDTILPSQSLSPNSILLAKLNYDDFSYGRFKLSMQTDGNLVFYQIAVPTGFQYSPYWASNTNTSNSFLFFNVSGSIDLVSPTGAFMTTLTSSTTYPTSDFYHRGTLDHDGVFRHYVHPKPSAAGGAAAEWVVIDFKPTDICQSLITSLGSGACGHNSYCGYDIKQMVACQCPLGYSWVDPNKTYMGCKPDFTMPSCISGVWSEGFQMVRVENLDFWGEDYDQFNPMGEAECMQLCLDDCFCAASIHDGIGNCWKKKLPFSNGRIGSYVDRIAFIKVGVNKDI</sequence>
<comment type="caution">
    <text evidence="3">The sequence shown here is derived from an EMBL/GenBank/DDBJ whole genome shotgun (WGS) entry which is preliminary data.</text>
</comment>
<dbReference type="InterPro" id="IPR036426">
    <property type="entry name" value="Bulb-type_lectin_dom_sf"/>
</dbReference>
<dbReference type="InterPro" id="IPR001480">
    <property type="entry name" value="Bulb-type_lectin_dom"/>
</dbReference>
<dbReference type="Pfam" id="PF01453">
    <property type="entry name" value="B_lectin"/>
    <property type="match status" value="1"/>
</dbReference>
<dbReference type="EMBL" id="JAGFBR010000011">
    <property type="protein sequence ID" value="KAH0459320.1"/>
    <property type="molecule type" value="Genomic_DNA"/>
</dbReference>
<accession>A0AAV7GVQ3</accession>
<dbReference type="InterPro" id="IPR051343">
    <property type="entry name" value="G-type_lectin_kinases/EP1-like"/>
</dbReference>
<dbReference type="FunFam" id="2.90.10.30:FF:000001">
    <property type="entry name" value="Serine/threonine-protein kinase"/>
    <property type="match status" value="1"/>
</dbReference>
<dbReference type="Gene3D" id="2.90.10.10">
    <property type="entry name" value="Bulb-type lectin domain"/>
    <property type="match status" value="1"/>
</dbReference>
<evidence type="ECO:0000256" key="1">
    <source>
        <dbReference type="ARBA" id="ARBA00022729"/>
    </source>
</evidence>
<dbReference type="CDD" id="cd01098">
    <property type="entry name" value="PAN_AP_plant"/>
    <property type="match status" value="1"/>
</dbReference>
<gene>
    <name evidence="3" type="ORF">IEQ34_012134</name>
</gene>
<dbReference type="SMART" id="SM00108">
    <property type="entry name" value="B_lectin"/>
    <property type="match status" value="1"/>
</dbReference>
<reference evidence="3 4" key="1">
    <citation type="journal article" date="2021" name="Hortic Res">
        <title>Chromosome-scale assembly of the Dendrobium chrysotoxum genome enhances the understanding of orchid evolution.</title>
        <authorList>
            <person name="Zhang Y."/>
            <person name="Zhang G.Q."/>
            <person name="Zhang D."/>
            <person name="Liu X.D."/>
            <person name="Xu X.Y."/>
            <person name="Sun W.H."/>
            <person name="Yu X."/>
            <person name="Zhu X."/>
            <person name="Wang Z.W."/>
            <person name="Zhao X."/>
            <person name="Zhong W.Y."/>
            <person name="Chen H."/>
            <person name="Yin W.L."/>
            <person name="Huang T."/>
            <person name="Niu S.C."/>
            <person name="Liu Z.J."/>
        </authorList>
    </citation>
    <scope>NUCLEOTIDE SEQUENCE [LARGE SCALE GENOMIC DNA]</scope>
    <source>
        <strain evidence="3">Lindl</strain>
    </source>
</reference>
<dbReference type="PROSITE" id="PS50927">
    <property type="entry name" value="BULB_LECTIN"/>
    <property type="match status" value="1"/>
</dbReference>
<dbReference type="PANTHER" id="PTHR47976">
    <property type="entry name" value="G-TYPE LECTIN S-RECEPTOR-LIKE SERINE/THREONINE-PROTEIN KINASE SD2-5"/>
    <property type="match status" value="1"/>
</dbReference>
<dbReference type="PANTHER" id="PTHR47976:SF108">
    <property type="entry name" value="G-TYPE LECTIN S-RECEPTOR-LIKE SERINE_THREONINE-PROTEIN KINASE LECRK1"/>
    <property type="match status" value="1"/>
</dbReference>